<dbReference type="AlphaFoldDB" id="A0A7L4ZFP0"/>
<dbReference type="RefSeq" id="WP_160128177.1">
    <property type="nucleotide sequence ID" value="NZ_CP019288.1"/>
</dbReference>
<dbReference type="PANTHER" id="PTHR30627">
    <property type="entry name" value="PEPTIDOGLYCAN D,D-TRANSPEPTIDASE"/>
    <property type="match status" value="1"/>
</dbReference>
<gene>
    <name evidence="10" type="primary">bla</name>
    <name evidence="10" type="ORF">IMCC3317_07810</name>
</gene>
<dbReference type="GO" id="GO:0071555">
    <property type="term" value="P:cell wall organization"/>
    <property type="evidence" value="ECO:0007669"/>
    <property type="project" value="TreeGrafter"/>
</dbReference>
<feature type="domain" description="Penicillin-binding protein transpeptidase" evidence="9">
    <location>
        <begin position="78"/>
        <end position="264"/>
    </location>
</feature>
<accession>A0A7L4ZFP0</accession>
<organism evidence="10 11">
    <name type="scientific">Kordia antarctica</name>
    <dbReference type="NCBI Taxonomy" id="1218801"/>
    <lineage>
        <taxon>Bacteria</taxon>
        <taxon>Pseudomonadati</taxon>
        <taxon>Bacteroidota</taxon>
        <taxon>Flavobacteriia</taxon>
        <taxon>Flavobacteriales</taxon>
        <taxon>Flavobacteriaceae</taxon>
        <taxon>Kordia</taxon>
    </lineage>
</organism>
<dbReference type="InterPro" id="IPR001460">
    <property type="entry name" value="PCN-bd_Tpept"/>
</dbReference>
<proteinExistence type="inferred from homology"/>
<dbReference type="PANTHER" id="PTHR30627:SF6">
    <property type="entry name" value="BETA-LACTAMASE YBXI-RELATED"/>
    <property type="match status" value="1"/>
</dbReference>
<dbReference type="GO" id="GO:0008658">
    <property type="term" value="F:penicillin binding"/>
    <property type="evidence" value="ECO:0007669"/>
    <property type="project" value="InterPro"/>
</dbReference>
<evidence type="ECO:0000313" key="10">
    <source>
        <dbReference type="EMBL" id="QHI35435.1"/>
    </source>
</evidence>
<dbReference type="GO" id="GO:0046677">
    <property type="term" value="P:response to antibiotic"/>
    <property type="evidence" value="ECO:0007669"/>
    <property type="project" value="UniProtKB-UniRule"/>
</dbReference>
<dbReference type="GO" id="GO:0005886">
    <property type="term" value="C:plasma membrane"/>
    <property type="evidence" value="ECO:0007669"/>
    <property type="project" value="TreeGrafter"/>
</dbReference>
<dbReference type="OrthoDB" id="9762883at2"/>
<dbReference type="SUPFAM" id="SSF56601">
    <property type="entry name" value="beta-lactamase/transpeptidase-like"/>
    <property type="match status" value="1"/>
</dbReference>
<sequence length="285" mass="33160">MKNKVSCLVLLCVICLLTNCKQTKTVNKVSTTKKNDSVSRIINNHDFKLIIEDAKLDGSILIFDPKKSTFYSNDFQWARTSRPPASTFKIVNSIIGLETGLIKGEDFIFKWNGKYRVNPAWRKDLTFREAFQLSCVPCYQELAKEIGAERMKYYVSKIQYGNMKIDSTNIDTFWFEKGSYINQFQQIAFLERLYNSKLPISQENEMIVKKLILIEKGDDYVLYGKTGRTIVDKMHNGWFVGYMEKNNQLYYFATNINPSKEVYSGNFYSTIKKITIQALEKNHSY</sequence>
<name>A0A7L4ZFP0_9FLAO</name>
<evidence type="ECO:0000256" key="7">
    <source>
        <dbReference type="PIRSR" id="PIRSR602137-50"/>
    </source>
</evidence>
<comment type="similarity">
    <text evidence="2 8">Belongs to the class-D beta-lactamase family.</text>
</comment>
<reference evidence="10 11" key="1">
    <citation type="journal article" date="2013" name="Int. J. Syst. Evol. Microbiol.">
        <title>Kordia antarctica sp. nov., isolated from Antarctic seawater.</title>
        <authorList>
            <person name="Baek K."/>
            <person name="Choi A."/>
            <person name="Kang I."/>
            <person name="Lee K."/>
            <person name="Cho J.C."/>
        </authorList>
    </citation>
    <scope>NUCLEOTIDE SEQUENCE [LARGE SCALE GENOMIC DNA]</scope>
    <source>
        <strain evidence="10 11">IMCC3317</strain>
    </source>
</reference>
<evidence type="ECO:0000256" key="4">
    <source>
        <dbReference type="ARBA" id="ARBA00022729"/>
    </source>
</evidence>
<dbReference type="Gene3D" id="3.40.710.10">
    <property type="entry name" value="DD-peptidase/beta-lactamase superfamily"/>
    <property type="match status" value="1"/>
</dbReference>
<evidence type="ECO:0000259" key="9">
    <source>
        <dbReference type="Pfam" id="PF00905"/>
    </source>
</evidence>
<comment type="catalytic activity">
    <reaction evidence="1 8">
        <text>a beta-lactam + H2O = a substituted beta-amino acid</text>
        <dbReference type="Rhea" id="RHEA:20401"/>
        <dbReference type="ChEBI" id="CHEBI:15377"/>
        <dbReference type="ChEBI" id="CHEBI:35627"/>
        <dbReference type="ChEBI" id="CHEBI:140347"/>
        <dbReference type="EC" id="3.5.2.6"/>
    </reaction>
</comment>
<keyword evidence="4" id="KW-0732">Signal</keyword>
<protein>
    <recommendedName>
        <fullName evidence="3 8">Beta-lactamase</fullName>
        <ecNumber evidence="3 8">3.5.2.6</ecNumber>
    </recommendedName>
</protein>
<dbReference type="Proteomes" id="UP000464657">
    <property type="component" value="Chromosome"/>
</dbReference>
<feature type="active site" description="Acyl-ester intermediate" evidence="7">
    <location>
        <position position="86"/>
    </location>
</feature>
<evidence type="ECO:0000256" key="6">
    <source>
        <dbReference type="ARBA" id="ARBA00023251"/>
    </source>
</evidence>
<dbReference type="GO" id="GO:0017001">
    <property type="term" value="P:antibiotic catabolic process"/>
    <property type="evidence" value="ECO:0007669"/>
    <property type="project" value="InterPro"/>
</dbReference>
<dbReference type="InterPro" id="IPR002137">
    <property type="entry name" value="Beta-lactam_class-D_AS"/>
</dbReference>
<dbReference type="Pfam" id="PF00905">
    <property type="entry name" value="Transpeptidase"/>
    <property type="match status" value="1"/>
</dbReference>
<dbReference type="InterPro" id="IPR050515">
    <property type="entry name" value="Beta-lactam/transpept"/>
</dbReference>
<dbReference type="KEGG" id="kan:IMCC3317_07810"/>
<dbReference type="GO" id="GO:0008800">
    <property type="term" value="F:beta-lactamase activity"/>
    <property type="evidence" value="ECO:0007669"/>
    <property type="project" value="UniProtKB-UniRule"/>
</dbReference>
<evidence type="ECO:0000313" key="11">
    <source>
        <dbReference type="Proteomes" id="UP000464657"/>
    </source>
</evidence>
<evidence type="ECO:0000256" key="3">
    <source>
        <dbReference type="ARBA" id="ARBA00012865"/>
    </source>
</evidence>
<evidence type="ECO:0000256" key="2">
    <source>
        <dbReference type="ARBA" id="ARBA00007898"/>
    </source>
</evidence>
<feature type="modified residue" description="N6-carboxylysine" evidence="7">
    <location>
        <position position="89"/>
    </location>
</feature>
<dbReference type="PROSITE" id="PS00337">
    <property type="entry name" value="BETA_LACTAMASE_D"/>
    <property type="match status" value="1"/>
</dbReference>
<evidence type="ECO:0000256" key="1">
    <source>
        <dbReference type="ARBA" id="ARBA00001526"/>
    </source>
</evidence>
<dbReference type="EMBL" id="CP019288">
    <property type="protein sequence ID" value="QHI35435.1"/>
    <property type="molecule type" value="Genomic_DNA"/>
</dbReference>
<dbReference type="EC" id="3.5.2.6" evidence="3 8"/>
<dbReference type="InterPro" id="IPR012338">
    <property type="entry name" value="Beta-lactam/transpept-like"/>
</dbReference>
<evidence type="ECO:0000256" key="5">
    <source>
        <dbReference type="ARBA" id="ARBA00022801"/>
    </source>
</evidence>
<keyword evidence="5 8" id="KW-0378">Hydrolase</keyword>
<keyword evidence="11" id="KW-1185">Reference proteome</keyword>
<keyword evidence="6 8" id="KW-0046">Antibiotic resistance</keyword>
<evidence type="ECO:0000256" key="8">
    <source>
        <dbReference type="RuleBase" id="RU361140"/>
    </source>
</evidence>